<evidence type="ECO:0000313" key="2">
    <source>
        <dbReference type="Proteomes" id="UP001223586"/>
    </source>
</evidence>
<comment type="caution">
    <text evidence="1">The sequence shown here is derived from an EMBL/GenBank/DDBJ whole genome shotgun (WGS) entry which is preliminary data.</text>
</comment>
<organism evidence="1 2">
    <name type="scientific">Bacillus chungangensis</name>
    <dbReference type="NCBI Taxonomy" id="587633"/>
    <lineage>
        <taxon>Bacteria</taxon>
        <taxon>Bacillati</taxon>
        <taxon>Bacillota</taxon>
        <taxon>Bacilli</taxon>
        <taxon>Bacillales</taxon>
        <taxon>Bacillaceae</taxon>
        <taxon>Bacillus</taxon>
    </lineage>
</organism>
<proteinExistence type="predicted"/>
<protein>
    <submittedName>
        <fullName evidence="1">Uncharacterized protein</fullName>
    </submittedName>
</protein>
<sequence length="136" mass="15667">MLVKIFYYDNIERGFSAHDYLGLYKEKSVRAVGKITAIITAVTTEDGIEYKAELGELSDDRKQQICKTIEDGRNYGYVLSANRYFFVDKFYETDFKKITPRAPMGTQVFDLSQILETEQLPETPEIAELLKSKTWG</sequence>
<dbReference type="EMBL" id="JAUSTT010000009">
    <property type="protein sequence ID" value="MDQ0175955.1"/>
    <property type="molecule type" value="Genomic_DNA"/>
</dbReference>
<evidence type="ECO:0000313" key="1">
    <source>
        <dbReference type="EMBL" id="MDQ0175955.1"/>
    </source>
</evidence>
<gene>
    <name evidence="1" type="ORF">J2S08_001791</name>
</gene>
<keyword evidence="2" id="KW-1185">Reference proteome</keyword>
<accession>A0ABT9WRW6</accession>
<reference evidence="1 2" key="1">
    <citation type="submission" date="2023-07" db="EMBL/GenBank/DDBJ databases">
        <title>Genomic Encyclopedia of Type Strains, Phase IV (KMG-IV): sequencing the most valuable type-strain genomes for metagenomic binning, comparative biology and taxonomic classification.</title>
        <authorList>
            <person name="Goeker M."/>
        </authorList>
    </citation>
    <scope>NUCLEOTIDE SEQUENCE [LARGE SCALE GENOMIC DNA]</scope>
    <source>
        <strain evidence="1 2">DSM 23837</strain>
    </source>
</reference>
<dbReference type="RefSeq" id="WP_307228706.1">
    <property type="nucleotide sequence ID" value="NZ_JAUSTT010000009.1"/>
</dbReference>
<name>A0ABT9WRW6_9BACI</name>
<dbReference type="Proteomes" id="UP001223586">
    <property type="component" value="Unassembled WGS sequence"/>
</dbReference>